<dbReference type="PANTHER" id="PTHR10806:SF6">
    <property type="entry name" value="SIGNAL PEPTIDASE COMPLEX CATALYTIC SUBUNIT SEC11"/>
    <property type="match status" value="1"/>
</dbReference>
<keyword evidence="2" id="KW-1133">Transmembrane helix</keyword>
<protein>
    <recommendedName>
        <fullName evidence="1">Signal peptidase I</fullName>
        <ecNumber evidence="1">3.4.21.89</ecNumber>
    </recommendedName>
</protein>
<organism evidence="3 4">
    <name type="scientific">Auraticoccus cholistanensis</name>
    <dbReference type="NCBI Taxonomy" id="2656650"/>
    <lineage>
        <taxon>Bacteria</taxon>
        <taxon>Bacillati</taxon>
        <taxon>Actinomycetota</taxon>
        <taxon>Actinomycetes</taxon>
        <taxon>Propionibacteriales</taxon>
        <taxon>Propionibacteriaceae</taxon>
        <taxon>Auraticoccus</taxon>
    </lineage>
</organism>
<evidence type="ECO:0000313" key="4">
    <source>
        <dbReference type="Proteomes" id="UP000435304"/>
    </source>
</evidence>
<evidence type="ECO:0000256" key="2">
    <source>
        <dbReference type="SAM" id="Phobius"/>
    </source>
</evidence>
<accession>A0A6A9UQ89</accession>
<dbReference type="CDD" id="cd06530">
    <property type="entry name" value="S26_SPase_I"/>
    <property type="match status" value="1"/>
</dbReference>
<dbReference type="GO" id="GO:0009003">
    <property type="term" value="F:signal peptidase activity"/>
    <property type="evidence" value="ECO:0007669"/>
    <property type="project" value="UniProtKB-EC"/>
</dbReference>
<feature type="transmembrane region" description="Helical" evidence="2">
    <location>
        <begin position="162"/>
        <end position="183"/>
    </location>
</feature>
<dbReference type="EC" id="3.4.21.89" evidence="1"/>
<gene>
    <name evidence="3" type="ORF">GC722_01515</name>
</gene>
<dbReference type="Proteomes" id="UP000435304">
    <property type="component" value="Unassembled WGS sequence"/>
</dbReference>
<feature type="transmembrane region" description="Helical" evidence="2">
    <location>
        <begin position="24"/>
        <end position="47"/>
    </location>
</feature>
<dbReference type="InterPro" id="IPR001733">
    <property type="entry name" value="Peptidase_S26B"/>
</dbReference>
<keyword evidence="2" id="KW-0812">Transmembrane</keyword>
<name>A0A6A9UQ89_9ACTN</name>
<dbReference type="EMBL" id="WPCU01000003">
    <property type="protein sequence ID" value="MVA74718.1"/>
    <property type="molecule type" value="Genomic_DNA"/>
</dbReference>
<dbReference type="RefSeq" id="WP_156607338.1">
    <property type="nucleotide sequence ID" value="NZ_WPCU01000003.1"/>
</dbReference>
<comment type="caution">
    <text evidence="3">The sequence shown here is derived from an EMBL/GenBank/DDBJ whole genome shotgun (WGS) entry which is preliminary data.</text>
</comment>
<proteinExistence type="predicted"/>
<dbReference type="GO" id="GO:0004252">
    <property type="term" value="F:serine-type endopeptidase activity"/>
    <property type="evidence" value="ECO:0007669"/>
    <property type="project" value="UniProtKB-UniRule"/>
</dbReference>
<evidence type="ECO:0000313" key="3">
    <source>
        <dbReference type="EMBL" id="MVA74718.1"/>
    </source>
</evidence>
<dbReference type="PANTHER" id="PTHR10806">
    <property type="entry name" value="SIGNAL PEPTIDASE COMPLEX CATALYTIC SUBUNIT SEC11"/>
    <property type="match status" value="1"/>
</dbReference>
<dbReference type="NCBIfam" id="TIGR02228">
    <property type="entry name" value="sigpep_I_arch"/>
    <property type="match status" value="1"/>
</dbReference>
<dbReference type="GO" id="GO:0006465">
    <property type="term" value="P:signal peptide processing"/>
    <property type="evidence" value="ECO:0007669"/>
    <property type="project" value="UniProtKB-UniRule"/>
</dbReference>
<dbReference type="GO" id="GO:0016020">
    <property type="term" value="C:membrane"/>
    <property type="evidence" value="ECO:0007669"/>
    <property type="project" value="UniProtKB-UniRule"/>
</dbReference>
<dbReference type="InterPro" id="IPR019533">
    <property type="entry name" value="Peptidase_S26"/>
</dbReference>
<reference evidence="3 4" key="1">
    <citation type="submission" date="2019-12" db="EMBL/GenBank/DDBJ databases">
        <title>Auraticoccus cholistani sp. nov., an actinomycete isolated from soil of Cholistan desert.</title>
        <authorList>
            <person name="Cheema M.T."/>
        </authorList>
    </citation>
    <scope>NUCLEOTIDE SEQUENCE [LARGE SCALE GENOMIC DNA]</scope>
    <source>
        <strain evidence="3 4">F435</strain>
    </source>
</reference>
<sequence>MLDAEVLTAPPAAPARPLRLVGGWLWRVLCWTLILLLGAVLAAAVLVPRLAGATTYTVLTGSMGRAHPPGSLIVVRPVDPAEIRLGQVVTYQLRSGEPTVVTHRVVASRQLDGERAFVTQGDVNAEPDAELVRAVQVRGVVWYTLPWLGYVNNLLTGSVRLVVVQLGALALAGYAVVMFVGALRDRRGSGVRARPRRAR</sequence>
<keyword evidence="2" id="KW-0472">Membrane</keyword>
<keyword evidence="3" id="KW-0378">Hydrolase</keyword>
<evidence type="ECO:0000256" key="1">
    <source>
        <dbReference type="NCBIfam" id="TIGR02228"/>
    </source>
</evidence>
<dbReference type="AlphaFoldDB" id="A0A6A9UQ89"/>
<keyword evidence="4" id="KW-1185">Reference proteome</keyword>